<dbReference type="PANTHER" id="PTHR35317">
    <property type="entry name" value="OS04G0629600 PROTEIN"/>
    <property type="match status" value="1"/>
</dbReference>
<dbReference type="EMBL" id="CP126654">
    <property type="protein sequence ID" value="WJZ90742.1"/>
    <property type="molecule type" value="Genomic_DNA"/>
</dbReference>
<organism evidence="2 3">
    <name type="scientific">Vitis vinifera</name>
    <name type="common">Grape</name>
    <dbReference type="NCBI Taxonomy" id="29760"/>
    <lineage>
        <taxon>Eukaryota</taxon>
        <taxon>Viridiplantae</taxon>
        <taxon>Streptophyta</taxon>
        <taxon>Embryophyta</taxon>
        <taxon>Tracheophyta</taxon>
        <taxon>Spermatophyta</taxon>
        <taxon>Magnoliopsida</taxon>
        <taxon>eudicotyledons</taxon>
        <taxon>Gunneridae</taxon>
        <taxon>Pentapetalae</taxon>
        <taxon>rosids</taxon>
        <taxon>Vitales</taxon>
        <taxon>Vitaceae</taxon>
        <taxon>Viteae</taxon>
        <taxon>Vitis</taxon>
    </lineage>
</organism>
<name>A0ABY9C7A0_VITVI</name>
<dbReference type="InterPro" id="IPR054722">
    <property type="entry name" value="PolX-like_BBD"/>
</dbReference>
<feature type="domain" description="Retrovirus-related Pol polyprotein from transposon TNT 1-94-like beta-barrel" evidence="1">
    <location>
        <begin position="159"/>
        <end position="235"/>
    </location>
</feature>
<protein>
    <recommendedName>
        <fullName evidence="1">Retrovirus-related Pol polyprotein from transposon TNT 1-94-like beta-barrel domain-containing protein</fullName>
    </recommendedName>
</protein>
<proteinExistence type="predicted"/>
<evidence type="ECO:0000313" key="2">
    <source>
        <dbReference type="EMBL" id="WJZ90742.1"/>
    </source>
</evidence>
<keyword evidence="3" id="KW-1185">Reference proteome</keyword>
<evidence type="ECO:0000313" key="3">
    <source>
        <dbReference type="Proteomes" id="UP001227230"/>
    </source>
</evidence>
<accession>A0ABY9C7A0</accession>
<dbReference type="Proteomes" id="UP001227230">
    <property type="component" value="Chromosome 7"/>
</dbReference>
<dbReference type="Pfam" id="PF22936">
    <property type="entry name" value="Pol_BBD"/>
    <property type="match status" value="1"/>
</dbReference>
<evidence type="ECO:0000259" key="1">
    <source>
        <dbReference type="Pfam" id="PF22936"/>
    </source>
</evidence>
<dbReference type="PANTHER" id="PTHR35317:SF31">
    <property type="entry name" value="DUF4219 DOMAIN-CONTAINING PROTEIN"/>
    <property type="match status" value="1"/>
</dbReference>
<sequence length="318" mass="36255">MNQESSGFALGLLSCDRASKYCQFCALLTAGMQKTNNFNQIRRILYCQHSCCYENGKLEKRGWADPGASLAEPGGTSVEKWATKEAWDKLKLEYQGSDRTKQMQVLNLKRDFESLTMQEDETITKYSDKIALIVNKIKSLGEEFHNARIVEKVLVTLPESGCTHHMCHNAIIFNDLDKTYNSTVKVGNGGYVDVKGRDTIAVKTNSGIKLIFDVLFLPDISQNLLSVGQMLEKQYSLQFKDNQCIIFDPYGEKFFCVKMKSKSFAINWENAVEYAYAGVTQSVLDLWHKRFGHYNQRNLVKLKKLQLVEDMRNVCDEA</sequence>
<reference evidence="2 3" key="1">
    <citation type="journal article" date="2023" name="Hortic Res">
        <title>The complete reference genome for grapevine (Vitis vinifera L.) genetics and breeding.</title>
        <authorList>
            <person name="Shi X."/>
            <person name="Cao S."/>
            <person name="Wang X."/>
            <person name="Huang S."/>
            <person name="Wang Y."/>
            <person name="Liu Z."/>
            <person name="Liu W."/>
            <person name="Leng X."/>
            <person name="Peng Y."/>
            <person name="Wang N."/>
            <person name="Wang Y."/>
            <person name="Ma Z."/>
            <person name="Xu X."/>
            <person name="Zhang F."/>
            <person name="Xue H."/>
            <person name="Zhong H."/>
            <person name="Wang Y."/>
            <person name="Zhang K."/>
            <person name="Velt A."/>
            <person name="Avia K."/>
            <person name="Holtgrawe D."/>
            <person name="Grimplet J."/>
            <person name="Matus J.T."/>
            <person name="Ware D."/>
            <person name="Wu X."/>
            <person name="Wang H."/>
            <person name="Liu C."/>
            <person name="Fang Y."/>
            <person name="Rustenholz C."/>
            <person name="Cheng Z."/>
            <person name="Xiao H."/>
            <person name="Zhou Y."/>
        </authorList>
    </citation>
    <scope>NUCLEOTIDE SEQUENCE [LARGE SCALE GENOMIC DNA]</scope>
    <source>
        <strain evidence="3">cv. Pinot noir / PN40024</strain>
        <tissue evidence="2">Leaf</tissue>
    </source>
</reference>
<gene>
    <name evidence="2" type="ORF">VitviT2T_009867</name>
</gene>